<name>A0A8T0T065_PANVG</name>
<proteinExistence type="predicted"/>
<accession>A0A8T0T065</accession>
<protein>
    <submittedName>
        <fullName evidence="1">Uncharacterized protein</fullName>
    </submittedName>
</protein>
<comment type="caution">
    <text evidence="1">The sequence shown here is derived from an EMBL/GenBank/DDBJ whole genome shotgun (WGS) entry which is preliminary data.</text>
</comment>
<dbReference type="AlphaFoldDB" id="A0A8T0T065"/>
<gene>
    <name evidence="1" type="ORF">PVAP13_5KG639707</name>
</gene>
<keyword evidence="2" id="KW-1185">Reference proteome</keyword>
<sequence length="115" mass="12724">MRGAVSSPSLTGRRDHVRWRCVVASWETARGRRRWRRPCGMFWACSIAHPPPTVVLPAAPSCTPAAGERLESLLTSASHAVHPAPRVLNRNAGKETLQRPWLTVQALARMLTHVS</sequence>
<reference evidence="1" key="1">
    <citation type="submission" date="2020-05" db="EMBL/GenBank/DDBJ databases">
        <title>WGS assembly of Panicum virgatum.</title>
        <authorList>
            <person name="Lovell J.T."/>
            <person name="Jenkins J."/>
            <person name="Shu S."/>
            <person name="Juenger T.E."/>
            <person name="Schmutz J."/>
        </authorList>
    </citation>
    <scope>NUCLEOTIDE SEQUENCE</scope>
    <source>
        <strain evidence="1">AP13</strain>
    </source>
</reference>
<dbReference type="Proteomes" id="UP000823388">
    <property type="component" value="Chromosome 5K"/>
</dbReference>
<evidence type="ECO:0000313" key="2">
    <source>
        <dbReference type="Proteomes" id="UP000823388"/>
    </source>
</evidence>
<evidence type="ECO:0000313" key="1">
    <source>
        <dbReference type="EMBL" id="KAG2601736.1"/>
    </source>
</evidence>
<dbReference type="EMBL" id="CM029045">
    <property type="protein sequence ID" value="KAG2601736.1"/>
    <property type="molecule type" value="Genomic_DNA"/>
</dbReference>
<organism evidence="1 2">
    <name type="scientific">Panicum virgatum</name>
    <name type="common">Blackwell switchgrass</name>
    <dbReference type="NCBI Taxonomy" id="38727"/>
    <lineage>
        <taxon>Eukaryota</taxon>
        <taxon>Viridiplantae</taxon>
        <taxon>Streptophyta</taxon>
        <taxon>Embryophyta</taxon>
        <taxon>Tracheophyta</taxon>
        <taxon>Spermatophyta</taxon>
        <taxon>Magnoliopsida</taxon>
        <taxon>Liliopsida</taxon>
        <taxon>Poales</taxon>
        <taxon>Poaceae</taxon>
        <taxon>PACMAD clade</taxon>
        <taxon>Panicoideae</taxon>
        <taxon>Panicodae</taxon>
        <taxon>Paniceae</taxon>
        <taxon>Panicinae</taxon>
        <taxon>Panicum</taxon>
        <taxon>Panicum sect. Hiantes</taxon>
    </lineage>
</organism>